<sequence length="305" mass="34316">MAVLVTGGAGFIGSHIVDKLIERGYDVCIVDNLLSGNAHNINPKAKFYKLDIRNNLEQIFEKNEIEYCIHQAAQVSVAKSMEDVWLDCSINVLGTVNLLEYCVKYKVKKFIFASSAAVYGEPKYIPIDENHPLRPESFYGLSKLTSEEYVRMFAHNFNFEYIIFRYSNVYGPRQDPFGEGGVVSIFCKRMQNNKDVVIYGDGTQTRDFIYVEDVAEANCIALESSVSGTFNLSTAKNVSVNELFEILSGLTGYKRVPVYQSKRPGDIAHSCLSNNLLKNVFGFSPQFSLLEGLKKTVEYFMAKSV</sequence>
<accession>A0A7C5V2T5</accession>
<dbReference type="Pfam" id="PF01370">
    <property type="entry name" value="Epimerase"/>
    <property type="match status" value="1"/>
</dbReference>
<dbReference type="EMBL" id="DRUZ01000003">
    <property type="protein sequence ID" value="HHS00943.1"/>
    <property type="molecule type" value="Genomic_DNA"/>
</dbReference>
<organism evidence="3">
    <name type="scientific">Caldicellulosiruptor owensensis</name>
    <dbReference type="NCBI Taxonomy" id="55205"/>
    <lineage>
        <taxon>Bacteria</taxon>
        <taxon>Bacillati</taxon>
        <taxon>Bacillota</taxon>
        <taxon>Bacillota incertae sedis</taxon>
        <taxon>Caldicellulosiruptorales</taxon>
        <taxon>Caldicellulosiruptoraceae</taxon>
        <taxon>Caldicellulosiruptor</taxon>
    </lineage>
</organism>
<dbReference type="InterPro" id="IPR001509">
    <property type="entry name" value="Epimerase_deHydtase"/>
</dbReference>
<proteinExistence type="inferred from homology"/>
<comment type="caution">
    <text evidence="3">The sequence shown here is derived from an EMBL/GenBank/DDBJ whole genome shotgun (WGS) entry which is preliminary data.</text>
</comment>
<reference evidence="3" key="1">
    <citation type="journal article" date="2020" name="mSystems">
        <title>Genome- and Community-Level Interaction Insights into Carbon Utilization and Element Cycling Functions of Hydrothermarchaeota in Hydrothermal Sediment.</title>
        <authorList>
            <person name="Zhou Z."/>
            <person name="Liu Y."/>
            <person name="Xu W."/>
            <person name="Pan J."/>
            <person name="Luo Z.H."/>
            <person name="Li M."/>
        </authorList>
    </citation>
    <scope>NUCLEOTIDE SEQUENCE [LARGE SCALE GENOMIC DNA]</scope>
    <source>
        <strain evidence="3">SpSt-102</strain>
    </source>
</reference>
<feature type="domain" description="NAD-dependent epimerase/dehydratase" evidence="2">
    <location>
        <begin position="3"/>
        <end position="231"/>
    </location>
</feature>
<name>A0A7C5V2T5_9FIRM</name>
<comment type="similarity">
    <text evidence="1">Belongs to the NAD(P)-dependent epimerase/dehydratase family.</text>
</comment>
<dbReference type="AlphaFoldDB" id="A0A7C5V2T5"/>
<evidence type="ECO:0000313" key="3">
    <source>
        <dbReference type="EMBL" id="HHS00943.1"/>
    </source>
</evidence>
<gene>
    <name evidence="3" type="ORF">ENL71_00055</name>
</gene>
<evidence type="ECO:0000256" key="1">
    <source>
        <dbReference type="ARBA" id="ARBA00007637"/>
    </source>
</evidence>
<protein>
    <submittedName>
        <fullName evidence="3">NAD-dependent epimerase/dehydratase family protein</fullName>
    </submittedName>
</protein>
<dbReference type="Gene3D" id="3.40.50.720">
    <property type="entry name" value="NAD(P)-binding Rossmann-like Domain"/>
    <property type="match status" value="1"/>
</dbReference>
<dbReference type="InterPro" id="IPR036291">
    <property type="entry name" value="NAD(P)-bd_dom_sf"/>
</dbReference>
<dbReference type="SUPFAM" id="SSF51735">
    <property type="entry name" value="NAD(P)-binding Rossmann-fold domains"/>
    <property type="match status" value="1"/>
</dbReference>
<evidence type="ECO:0000259" key="2">
    <source>
        <dbReference type="Pfam" id="PF01370"/>
    </source>
</evidence>
<dbReference type="PANTHER" id="PTHR43000">
    <property type="entry name" value="DTDP-D-GLUCOSE 4,6-DEHYDRATASE-RELATED"/>
    <property type="match status" value="1"/>
</dbReference>